<accession>A0ABZ2IUL3</accession>
<dbReference type="Proteomes" id="UP001385389">
    <property type="component" value="Chromosome"/>
</dbReference>
<reference evidence="1 2" key="1">
    <citation type="submission" date="2024-03" db="EMBL/GenBank/DDBJ databases">
        <title>Phenotype and Genome Characterization of a Sulfate-Reducing Bacterium Pseudodesulfovibrio sp. strain 5S69, isolated from Petroleum Reservoir in Tatarstan (Russia).</title>
        <authorList>
            <person name="Bidzhieva S.K."/>
            <person name="Kadnikov V."/>
            <person name="Tourova T.P."/>
            <person name="Samigullina S.R."/>
            <person name="Sokolova D.S."/>
            <person name="Poltaraus A.B."/>
            <person name="Avtukh A.N."/>
            <person name="Tereshina V.M."/>
            <person name="Mardanov A.V."/>
            <person name="Nazina T.N."/>
        </authorList>
    </citation>
    <scope>NUCLEOTIDE SEQUENCE [LARGE SCALE GENOMIC DNA]</scope>
    <source>
        <strain evidence="1 2">5S69</strain>
    </source>
</reference>
<evidence type="ECO:0000313" key="1">
    <source>
        <dbReference type="EMBL" id="WWX22375.1"/>
    </source>
</evidence>
<protein>
    <submittedName>
        <fullName evidence="1">Uncharacterized protein</fullName>
    </submittedName>
</protein>
<proteinExistence type="predicted"/>
<keyword evidence="2" id="KW-1185">Reference proteome</keyword>
<dbReference type="EMBL" id="CP146609">
    <property type="protein sequence ID" value="WWX22375.1"/>
    <property type="molecule type" value="Genomic_DNA"/>
</dbReference>
<gene>
    <name evidence="1" type="ORF">V8V93_18280</name>
</gene>
<sequence>MEKFVNLQMSRKMAETVATGALAIIPGVGPGLAVGYTILQICMDRAAELKNQQAKKRITDFSKRLLSDDIEPISFDEEVIEDYTRLIESMIRDDEDEKADYYSRMFVSFATENIGKNEKLHLLKTVRELTSYDIEAVRKMYVYHNFDVKGTSAINVSAHTYCLPKLIDMHILEAAEGKQSLSQIGARFLHLIYSEDELTPEAIGWKVWRNITYHLVSFSDLNTNEYELHGRVLDAFSAILNDYDFKTEGWDLMNSRLEKYKLLYPGRLLVIHDGKTQGKLAETLCRRLAGGCGIVVCVTDAPENDSLAHLKEEEQMVYFTMPKNHDCIPEIADKFRRIMESIVEHEKTHST</sequence>
<evidence type="ECO:0000313" key="2">
    <source>
        <dbReference type="Proteomes" id="UP001385389"/>
    </source>
</evidence>
<name>A0ABZ2IUL3_9BACT</name>
<organism evidence="1 2">
    <name type="scientific">Pseudodesulfovibrio methanolicus</name>
    <dbReference type="NCBI Taxonomy" id="3126690"/>
    <lineage>
        <taxon>Bacteria</taxon>
        <taxon>Pseudomonadati</taxon>
        <taxon>Thermodesulfobacteriota</taxon>
        <taxon>Desulfovibrionia</taxon>
        <taxon>Desulfovibrionales</taxon>
        <taxon>Desulfovibrionaceae</taxon>
    </lineage>
</organism>
<dbReference type="RefSeq" id="WP_338668067.1">
    <property type="nucleotide sequence ID" value="NZ_CP146609.1"/>
</dbReference>